<dbReference type="Pfam" id="PF13309">
    <property type="entry name" value="HTH_22"/>
    <property type="match status" value="1"/>
</dbReference>
<evidence type="ECO:0000313" key="4">
    <source>
        <dbReference type="Proteomes" id="UP000028504"/>
    </source>
</evidence>
<name>A0ABM5QKS3_9CORY</name>
<dbReference type="InterPro" id="IPR039446">
    <property type="entry name" value="DauR-like"/>
</dbReference>
<dbReference type="InterPro" id="IPR013559">
    <property type="entry name" value="YheO"/>
</dbReference>
<evidence type="ECO:0000259" key="2">
    <source>
        <dbReference type="Pfam" id="PF13309"/>
    </source>
</evidence>
<accession>A0ABM5QKS3</accession>
<sequence length="263" mass="27924">MLQTLIAATPQVKDAEVDILEQYIPLVEFLGEAMGSSCEVVLHDLAVPDESIVAIANGHISGRKLGGPVTNFALWFMKQGLQDGATSMSGYRAVNSEGRVCRSSSYFIRDAAGELRGMLCINVDVTELMCARNAIGSMLDTMSVSTKPAPSSGGTVNVTELAQAYEQSAAEVAPPQAKVESDGGVVMEDLRSNLETMLASMLDAAVATQDIPTERMQATERISVVKALDEAGFFLLKGGIAAAAERLGVSEPTVYRYLVKARA</sequence>
<keyword evidence="4" id="KW-1185">Reference proteome</keyword>
<proteinExistence type="predicted"/>
<dbReference type="EMBL" id="CP008944">
    <property type="protein sequence ID" value="AIG63372.1"/>
    <property type="molecule type" value="Genomic_DNA"/>
</dbReference>
<dbReference type="Pfam" id="PF08348">
    <property type="entry name" value="PAS_6"/>
    <property type="match status" value="1"/>
</dbReference>
<dbReference type="RefSeq" id="WP_038603902.1">
    <property type="nucleotide sequence ID" value="NZ_CP008944.1"/>
</dbReference>
<feature type="domain" description="YheO-like" evidence="1">
    <location>
        <begin position="20"/>
        <end position="133"/>
    </location>
</feature>
<dbReference type="InterPro" id="IPR039445">
    <property type="entry name" value="DauR-like_HTH"/>
</dbReference>
<dbReference type="Proteomes" id="UP000028504">
    <property type="component" value="Chromosome"/>
</dbReference>
<feature type="domain" description="Transcriptional regulator DauR-like HTH" evidence="2">
    <location>
        <begin position="198"/>
        <end position="258"/>
    </location>
</feature>
<evidence type="ECO:0000313" key="3">
    <source>
        <dbReference type="EMBL" id="AIG63372.1"/>
    </source>
</evidence>
<organism evidence="3 4">
    <name type="scientific">Corynebacterium atypicum</name>
    <dbReference type="NCBI Taxonomy" id="191610"/>
    <lineage>
        <taxon>Bacteria</taxon>
        <taxon>Bacillati</taxon>
        <taxon>Actinomycetota</taxon>
        <taxon>Actinomycetes</taxon>
        <taxon>Mycobacteriales</taxon>
        <taxon>Corynebacteriaceae</taxon>
        <taxon>Corynebacterium</taxon>
    </lineage>
</organism>
<dbReference type="PANTHER" id="PTHR35568">
    <property type="entry name" value="TRANSCRIPTIONAL REGULATOR DAUR"/>
    <property type="match status" value="1"/>
</dbReference>
<evidence type="ECO:0000259" key="1">
    <source>
        <dbReference type="Pfam" id="PF08348"/>
    </source>
</evidence>
<dbReference type="PANTHER" id="PTHR35568:SF1">
    <property type="entry name" value="TRANSCRIPTIONAL REGULATOR DAUR"/>
    <property type="match status" value="1"/>
</dbReference>
<gene>
    <name evidence="3" type="ORF">CATYP_00080</name>
</gene>
<reference evidence="3 4" key="1">
    <citation type="submission" date="2014-07" db="EMBL/GenBank/DDBJ databases">
        <title>Complete genome sequence of Corynebacterium atypicum DSM 44849: identifiction of the mycolic acid biosynthesis genes.</title>
        <authorList>
            <person name="Tippelt A."/>
            <person name="Mollmann S."/>
            <person name="Albersmeier A."/>
            <person name="Jaenicke S."/>
            <person name="Ruckert C."/>
            <person name="Tauch A."/>
        </authorList>
    </citation>
    <scope>NUCLEOTIDE SEQUENCE [LARGE SCALE GENOMIC DNA]</scope>
    <source>
        <strain evidence="3 4">R2070</strain>
    </source>
</reference>
<protein>
    <submittedName>
        <fullName evidence="3">Transcriptional regulator</fullName>
    </submittedName>
</protein>